<evidence type="ECO:0000256" key="2">
    <source>
        <dbReference type="ARBA" id="ARBA00023242"/>
    </source>
</evidence>
<gene>
    <name evidence="4" type="ORF">BN869_000012038_1</name>
</gene>
<dbReference type="PROSITE" id="PS50048">
    <property type="entry name" value="ZN2_CY6_FUNGAL_2"/>
    <property type="match status" value="1"/>
</dbReference>
<dbReference type="Pfam" id="PF00172">
    <property type="entry name" value="Zn_clus"/>
    <property type="match status" value="1"/>
</dbReference>
<dbReference type="GO" id="GO:0005634">
    <property type="term" value="C:nucleus"/>
    <property type="evidence" value="ECO:0007669"/>
    <property type="project" value="UniProtKB-SubCell"/>
</dbReference>
<dbReference type="Gene3D" id="4.10.240.10">
    <property type="entry name" value="Zn(2)-C6 fungal-type DNA-binding domain"/>
    <property type="match status" value="1"/>
</dbReference>
<feature type="domain" description="Zn(2)-C6 fungal-type" evidence="3">
    <location>
        <begin position="18"/>
        <end position="46"/>
    </location>
</feature>
<protein>
    <recommendedName>
        <fullName evidence="3">Zn(2)-C6 fungal-type domain-containing protein</fullName>
    </recommendedName>
</protein>
<dbReference type="GO" id="GO:0045944">
    <property type="term" value="P:positive regulation of transcription by RNA polymerase II"/>
    <property type="evidence" value="ECO:0007669"/>
    <property type="project" value="TreeGrafter"/>
</dbReference>
<keyword evidence="2" id="KW-0539">Nucleus</keyword>
<accession>A0A0B7KM92</accession>
<dbReference type="EMBL" id="CDPU01000059">
    <property type="protein sequence ID" value="CEO55980.1"/>
    <property type="molecule type" value="Genomic_DNA"/>
</dbReference>
<dbReference type="GO" id="GO:0008270">
    <property type="term" value="F:zinc ion binding"/>
    <property type="evidence" value="ECO:0007669"/>
    <property type="project" value="InterPro"/>
</dbReference>
<evidence type="ECO:0000259" key="3">
    <source>
        <dbReference type="PROSITE" id="PS50048"/>
    </source>
</evidence>
<proteinExistence type="predicted"/>
<dbReference type="PANTHER" id="PTHR37534:SF7">
    <property type="entry name" value="TRANSCRIPTIONAL ACTIVATOR PROTEIN UGA3"/>
    <property type="match status" value="1"/>
</dbReference>
<evidence type="ECO:0000313" key="4">
    <source>
        <dbReference type="EMBL" id="CEO55980.1"/>
    </source>
</evidence>
<comment type="subcellular location">
    <subcellularLocation>
        <location evidence="1">Nucleus</location>
    </subcellularLocation>
</comment>
<dbReference type="PROSITE" id="PS00463">
    <property type="entry name" value="ZN2_CY6_FUNGAL_1"/>
    <property type="match status" value="1"/>
</dbReference>
<dbReference type="AlphaFoldDB" id="A0A0B7KM92"/>
<dbReference type="GO" id="GO:0000976">
    <property type="term" value="F:transcription cis-regulatory region binding"/>
    <property type="evidence" value="ECO:0007669"/>
    <property type="project" value="TreeGrafter"/>
</dbReference>
<dbReference type="PANTHER" id="PTHR37534">
    <property type="entry name" value="TRANSCRIPTIONAL ACTIVATOR PROTEIN UGA3"/>
    <property type="match status" value="1"/>
</dbReference>
<dbReference type="SMART" id="SM00066">
    <property type="entry name" value="GAL4"/>
    <property type="match status" value="1"/>
</dbReference>
<organism evidence="4">
    <name type="scientific">Bionectria ochroleuca</name>
    <name type="common">Gliocladium roseum</name>
    <dbReference type="NCBI Taxonomy" id="29856"/>
    <lineage>
        <taxon>Eukaryota</taxon>
        <taxon>Fungi</taxon>
        <taxon>Dikarya</taxon>
        <taxon>Ascomycota</taxon>
        <taxon>Pezizomycotina</taxon>
        <taxon>Sordariomycetes</taxon>
        <taxon>Hypocreomycetidae</taxon>
        <taxon>Hypocreales</taxon>
        <taxon>Bionectriaceae</taxon>
        <taxon>Clonostachys</taxon>
    </lineage>
</organism>
<sequence>MMQSLQPSKPGATRSRSGCWTCRARKKKCDSPTVPCNTCIRLGLQCERNVRLVWEDDTRRAGMKRRGRTRPADEQIDFDHQYSSGHGLVQSMNEDDKSASSPCRALSLWPVDLDQAQSRLLDHYIQRFSRTYPTFSGPTNPFLSIFLPLSAQSRPVLDALLALSGAQTWENGRFVYQNIMPSLRQKALRGCMNLVTRLMNAPESNQNQLLDGDSLLGRDLAESILSAGADFSAKQDFLSLLATCVLLILYEKLTSESGGPMSAHLQFLAKVIPYHHVLAFASGPSTGVVDHSNREPFCFLSNLFLYNDLVQSTSLGIPTLSDFYLNTMPEPDWVNGEKDSPDRFYFPRLIVRIGAGDTDVTDADIAAWDGSLDWFPSFALQQLEPQQNHERLPIFDSVIAFHSDFQYLSLFSSISHWEQPNLVSELYRIAAILYRRGSSVRHGADISSVISSSSNGCYREVGNLASWAAQLIDAIPIGSPFENALLWPIGIVAKDINETLVEERKALVAKLTYLEHRFKQKNFYLVRQHLVRQWMGDDEWLAEEDGTILFG</sequence>
<reference evidence="4" key="1">
    <citation type="submission" date="2015-01" db="EMBL/GenBank/DDBJ databases">
        <authorList>
            <person name="Durling Mikael"/>
        </authorList>
    </citation>
    <scope>NUCLEOTIDE SEQUENCE</scope>
</reference>
<name>A0A0B7KM92_BIOOC</name>
<dbReference type="SUPFAM" id="SSF57701">
    <property type="entry name" value="Zn2/Cys6 DNA-binding domain"/>
    <property type="match status" value="1"/>
</dbReference>
<dbReference type="GO" id="GO:0000981">
    <property type="term" value="F:DNA-binding transcription factor activity, RNA polymerase II-specific"/>
    <property type="evidence" value="ECO:0007669"/>
    <property type="project" value="InterPro"/>
</dbReference>
<dbReference type="InterPro" id="IPR036864">
    <property type="entry name" value="Zn2-C6_fun-type_DNA-bd_sf"/>
</dbReference>
<evidence type="ECO:0000256" key="1">
    <source>
        <dbReference type="ARBA" id="ARBA00004123"/>
    </source>
</evidence>
<dbReference type="InterPro" id="IPR021858">
    <property type="entry name" value="Fun_TF"/>
</dbReference>
<dbReference type="InterPro" id="IPR001138">
    <property type="entry name" value="Zn2Cys6_DnaBD"/>
</dbReference>
<dbReference type="Pfam" id="PF11951">
    <property type="entry name" value="Fungal_trans_2"/>
    <property type="match status" value="1"/>
</dbReference>
<dbReference type="CDD" id="cd00067">
    <property type="entry name" value="GAL4"/>
    <property type="match status" value="1"/>
</dbReference>